<evidence type="ECO:0000313" key="3">
    <source>
        <dbReference type="Proteomes" id="UP000467428"/>
    </source>
</evidence>
<dbReference type="AlphaFoldDB" id="A0A7I7RYJ2"/>
<name>A0A7I7RYJ2_9MYCO</name>
<dbReference type="Gene3D" id="3.40.50.720">
    <property type="entry name" value="NAD(P)-binding Rossmann-like Domain"/>
    <property type="match status" value="1"/>
</dbReference>
<dbReference type="PANTHER" id="PTHR47129">
    <property type="entry name" value="QUINONE OXIDOREDUCTASE 2"/>
    <property type="match status" value="1"/>
</dbReference>
<dbReference type="RefSeq" id="WP_163918759.1">
    <property type="nucleotide sequence ID" value="NZ_AP022593.1"/>
</dbReference>
<evidence type="ECO:0000313" key="2">
    <source>
        <dbReference type="EMBL" id="BBY49066.1"/>
    </source>
</evidence>
<keyword evidence="3" id="KW-1185">Reference proteome</keyword>
<dbReference type="InterPro" id="IPR016040">
    <property type="entry name" value="NAD(P)-bd_dom"/>
</dbReference>
<accession>A0A7I7RYJ2</accession>
<proteinExistence type="predicted"/>
<dbReference type="Pfam" id="PF13460">
    <property type="entry name" value="NAD_binding_10"/>
    <property type="match status" value="1"/>
</dbReference>
<dbReference type="SUPFAM" id="SSF51735">
    <property type="entry name" value="NAD(P)-binding Rossmann-fold domains"/>
    <property type="match status" value="1"/>
</dbReference>
<dbReference type="InterPro" id="IPR052718">
    <property type="entry name" value="NmrA-type_oxidoreductase"/>
</dbReference>
<dbReference type="InterPro" id="IPR036291">
    <property type="entry name" value="NAD(P)-bd_dom_sf"/>
</dbReference>
<evidence type="ECO:0000259" key="1">
    <source>
        <dbReference type="Pfam" id="PF13460"/>
    </source>
</evidence>
<dbReference type="EMBL" id="AP022593">
    <property type="protein sequence ID" value="BBY49066.1"/>
    <property type="molecule type" value="Genomic_DNA"/>
</dbReference>
<dbReference type="KEGG" id="marz:MARA_25340"/>
<dbReference type="Gene3D" id="3.90.25.10">
    <property type="entry name" value="UDP-galactose 4-epimerase, domain 1"/>
    <property type="match status" value="1"/>
</dbReference>
<geneLocation type="plasmid" evidence="3">
    <name>pjcm18538 dna</name>
</geneLocation>
<feature type="domain" description="NAD(P)-binding" evidence="1">
    <location>
        <begin position="7"/>
        <end position="185"/>
    </location>
</feature>
<sequence length="281" mass="28838">MSIGITGASGRLGGAVAARLLDVVDAADVVLMSRTVESLSGFAARGVGVRPVDFGDPPSLAPAFEGVDSLLLISTDRVGDRVAGHVAAIEAAKEAGVRHVVYTSVPNPVAANPALAAPDHLATEDALRSSGLAWTSLRNNLYADMQVPSLRRAVEAGRLVVNSGDGRAAYVSRADCAAAAVGALTGRGETNTAYDITGPRALSAYDLAELTGAALEVVQLDDDAYVEALVGSGLAKDAANFIASFGRAVREGYLADVTTAVRDLTGRRPTSLDELVRPVEA</sequence>
<gene>
    <name evidence="2" type="ORF">MARA_25340</name>
</gene>
<organism evidence="2 3">
    <name type="scientific">Mycolicibacterium arabiense</name>
    <dbReference type="NCBI Taxonomy" id="1286181"/>
    <lineage>
        <taxon>Bacteria</taxon>
        <taxon>Bacillati</taxon>
        <taxon>Actinomycetota</taxon>
        <taxon>Actinomycetes</taxon>
        <taxon>Mycobacteriales</taxon>
        <taxon>Mycobacteriaceae</taxon>
        <taxon>Mycolicibacterium</taxon>
    </lineage>
</organism>
<protein>
    <submittedName>
        <fullName evidence="2">NAD(P)-dependent oxidoreductase</fullName>
    </submittedName>
</protein>
<dbReference type="Proteomes" id="UP000467428">
    <property type="component" value="Chromosome"/>
</dbReference>
<reference evidence="2 3" key="1">
    <citation type="journal article" date="2019" name="Emerg. Microbes Infect.">
        <title>Comprehensive subspecies identification of 175 nontuberculous mycobacteria species based on 7547 genomic profiles.</title>
        <authorList>
            <person name="Matsumoto Y."/>
            <person name="Kinjo T."/>
            <person name="Motooka D."/>
            <person name="Nabeya D."/>
            <person name="Jung N."/>
            <person name="Uechi K."/>
            <person name="Horii T."/>
            <person name="Iida T."/>
            <person name="Fujita J."/>
            <person name="Nakamura S."/>
        </authorList>
    </citation>
    <scope>NUCLEOTIDE SEQUENCE [LARGE SCALE GENOMIC DNA]</scope>
    <source>
        <strain evidence="2 3">JCM 18538</strain>
    </source>
</reference>
<dbReference type="PANTHER" id="PTHR47129:SF1">
    <property type="entry name" value="NMRA-LIKE DOMAIN-CONTAINING PROTEIN"/>
    <property type="match status" value="1"/>
</dbReference>